<name>A0A7C4VSM2_9BACT</name>
<dbReference type="EMBL" id="DSUH01000392">
    <property type="protein sequence ID" value="HGU34573.1"/>
    <property type="molecule type" value="Genomic_DNA"/>
</dbReference>
<proteinExistence type="predicted"/>
<evidence type="ECO:0000313" key="2">
    <source>
        <dbReference type="EMBL" id="HGU34573.1"/>
    </source>
</evidence>
<dbReference type="InterPro" id="IPR029026">
    <property type="entry name" value="tRNA_m1G_MTases_N"/>
</dbReference>
<dbReference type="Pfam" id="PF09936">
    <property type="entry name" value="Methyltrn_RNA_4"/>
    <property type="match status" value="1"/>
</dbReference>
<dbReference type="AlphaFoldDB" id="A0A7C4VSM2"/>
<gene>
    <name evidence="2" type="ORF">ENS29_17270</name>
</gene>
<dbReference type="GO" id="GO:0008168">
    <property type="term" value="F:methyltransferase activity"/>
    <property type="evidence" value="ECO:0007669"/>
    <property type="project" value="UniProtKB-KW"/>
</dbReference>
<dbReference type="GO" id="GO:0032259">
    <property type="term" value="P:methylation"/>
    <property type="evidence" value="ECO:0007669"/>
    <property type="project" value="UniProtKB-KW"/>
</dbReference>
<reference evidence="2" key="1">
    <citation type="journal article" date="2020" name="mSystems">
        <title>Genome- and Community-Level Interaction Insights into Carbon Utilization and Element Cycling Functions of Hydrothermarchaeota in Hydrothermal Sediment.</title>
        <authorList>
            <person name="Zhou Z."/>
            <person name="Liu Y."/>
            <person name="Xu W."/>
            <person name="Pan J."/>
            <person name="Luo Z.H."/>
            <person name="Li M."/>
        </authorList>
    </citation>
    <scope>NUCLEOTIDE SEQUENCE [LARGE SCALE GENOMIC DNA]</scope>
    <source>
        <strain evidence="2">SpSt-477</strain>
    </source>
</reference>
<accession>A0A7C4VSM2</accession>
<dbReference type="InterPro" id="IPR019230">
    <property type="entry name" value="RNA_MeTrfase_C_dom"/>
</dbReference>
<feature type="domain" description="tRNA (guanine-N(1)-)-methyltransferase C-terminal" evidence="1">
    <location>
        <begin position="1"/>
        <end position="178"/>
    </location>
</feature>
<keyword evidence="2" id="KW-0489">Methyltransferase</keyword>
<dbReference type="Gene3D" id="3.40.1280.10">
    <property type="match status" value="1"/>
</dbReference>
<sequence length="181" mass="20323">MALIHHPVKNREGLTIASAVTNLDIHDLARAGRTFDVERIYIVTPLVDQQALVRQIVDHWMSGYGGIANPDRKEALQLIAIRDSLMDVRTELMRSYSDERLLTVATTARKTERTVSHVELRQWLEAGNNCLLLFGTAWGLADEVLQTSDRILTPITGRGSYNHLSVRSAVSIVLDRLVNPR</sequence>
<dbReference type="InterPro" id="IPR029028">
    <property type="entry name" value="Alpha/beta_knot_MTases"/>
</dbReference>
<comment type="caution">
    <text evidence="2">The sequence shown here is derived from an EMBL/GenBank/DDBJ whole genome shotgun (WGS) entry which is preliminary data.</text>
</comment>
<keyword evidence="2" id="KW-0808">Transferase</keyword>
<dbReference type="CDD" id="cd18085">
    <property type="entry name" value="TM1570-like"/>
    <property type="match status" value="1"/>
</dbReference>
<evidence type="ECO:0000259" key="1">
    <source>
        <dbReference type="Pfam" id="PF09936"/>
    </source>
</evidence>
<organism evidence="2">
    <name type="scientific">Desulfatirhabdium butyrativorans</name>
    <dbReference type="NCBI Taxonomy" id="340467"/>
    <lineage>
        <taxon>Bacteria</taxon>
        <taxon>Pseudomonadati</taxon>
        <taxon>Thermodesulfobacteriota</taxon>
        <taxon>Desulfobacteria</taxon>
        <taxon>Desulfobacterales</taxon>
        <taxon>Desulfatirhabdiaceae</taxon>
        <taxon>Desulfatirhabdium</taxon>
    </lineage>
</organism>
<protein>
    <submittedName>
        <fullName evidence="2">RNA methyltransferase</fullName>
    </submittedName>
</protein>
<dbReference type="SUPFAM" id="SSF75217">
    <property type="entry name" value="alpha/beta knot"/>
    <property type="match status" value="1"/>
</dbReference>